<dbReference type="Pfam" id="PF07985">
    <property type="entry name" value="SRR1"/>
    <property type="match status" value="1"/>
</dbReference>
<sequence length="280" mass="32015">MSTADHSAEEPDFRFVVPRKGKHRPKSRGKLKTSFNCPQDHTIDRVDVCHNTVTQQLKIAESELLQSAFFAECCENICPHLADVRQIICLGLGNFSECSIARYQLAFIRCLRDKANLSARGQFYDPVFSRSEVEILRTLAETVLEENVEGKYGAECKTLFYLPHCPKQIVNNVLWKNWQPAHLTNVILLCNSFGTITNNHPRRLLENSAGYILRAAGAFREVPLRNNFRFADIFNDTSLHYLPSSEKLEESAWEHTEEPSYDAEDLELITRQLVESLVLL</sequence>
<comment type="similarity">
    <text evidence="1">Belongs to the SRR1 family.</text>
</comment>
<proteinExistence type="inferred from homology"/>
<reference evidence="3" key="1">
    <citation type="submission" date="2024-04" db="UniProtKB">
        <authorList>
            <consortium name="EnsemblMetazoa"/>
        </authorList>
    </citation>
    <scope>IDENTIFICATION</scope>
    <source>
        <strain evidence="3">EBRO</strain>
    </source>
</reference>
<dbReference type="GO" id="GO:0005737">
    <property type="term" value="C:cytoplasm"/>
    <property type="evidence" value="ECO:0007669"/>
    <property type="project" value="TreeGrafter"/>
</dbReference>
<dbReference type="GO" id="GO:0005634">
    <property type="term" value="C:nucleus"/>
    <property type="evidence" value="ECO:0007669"/>
    <property type="project" value="TreeGrafter"/>
</dbReference>
<evidence type="ECO:0000259" key="2">
    <source>
        <dbReference type="Pfam" id="PF07985"/>
    </source>
</evidence>
<dbReference type="InterPro" id="IPR012942">
    <property type="entry name" value="SRR1-like"/>
</dbReference>
<dbReference type="PANTHER" id="PTHR28626:SF3">
    <property type="entry name" value="SRR1-LIKE PROTEIN"/>
    <property type="match status" value="1"/>
</dbReference>
<name>A0AAG5D045_ANOAO</name>
<dbReference type="PANTHER" id="PTHR28626">
    <property type="entry name" value="SRR1-LIKE PROTEIN"/>
    <property type="match status" value="1"/>
</dbReference>
<dbReference type="AlphaFoldDB" id="A0AAG5D045"/>
<organism evidence="3 4">
    <name type="scientific">Anopheles atroparvus</name>
    <name type="common">European mosquito</name>
    <dbReference type="NCBI Taxonomy" id="41427"/>
    <lineage>
        <taxon>Eukaryota</taxon>
        <taxon>Metazoa</taxon>
        <taxon>Ecdysozoa</taxon>
        <taxon>Arthropoda</taxon>
        <taxon>Hexapoda</taxon>
        <taxon>Insecta</taxon>
        <taxon>Pterygota</taxon>
        <taxon>Neoptera</taxon>
        <taxon>Endopterygota</taxon>
        <taxon>Diptera</taxon>
        <taxon>Nematocera</taxon>
        <taxon>Culicoidea</taxon>
        <taxon>Culicidae</taxon>
        <taxon>Anophelinae</taxon>
        <taxon>Anopheles</taxon>
    </lineage>
</organism>
<dbReference type="InterPro" id="IPR040044">
    <property type="entry name" value="SRR1L"/>
</dbReference>
<evidence type="ECO:0000256" key="1">
    <source>
        <dbReference type="ARBA" id="ARBA00009856"/>
    </source>
</evidence>
<protein>
    <recommendedName>
        <fullName evidence="2">SRR1-like domain-containing protein</fullName>
    </recommendedName>
</protein>
<dbReference type="EnsemblMetazoa" id="ENSAATROPT004760">
    <property type="protein sequence ID" value="ENSAATROPP004562"/>
    <property type="gene ID" value="ENSAATROPG003790"/>
</dbReference>
<accession>A0AAG5D045</accession>
<feature type="domain" description="SRR1-like" evidence="2">
    <location>
        <begin position="81"/>
        <end position="241"/>
    </location>
</feature>
<evidence type="ECO:0000313" key="4">
    <source>
        <dbReference type="Proteomes" id="UP000075880"/>
    </source>
</evidence>
<keyword evidence="4" id="KW-1185">Reference proteome</keyword>
<dbReference type="Proteomes" id="UP000075880">
    <property type="component" value="Unassembled WGS sequence"/>
</dbReference>
<evidence type="ECO:0000313" key="3">
    <source>
        <dbReference type="EnsemblMetazoa" id="ENSAATROPP004562"/>
    </source>
</evidence>